<evidence type="ECO:0000259" key="1">
    <source>
        <dbReference type="Pfam" id="PF12417"/>
    </source>
</evidence>
<dbReference type="Proteomes" id="UP000310687">
    <property type="component" value="Unassembled WGS sequence"/>
</dbReference>
<dbReference type="AlphaFoldDB" id="A0A4S8XAU3"/>
<feature type="domain" description="DUF3669" evidence="1">
    <location>
        <begin position="324"/>
        <end position="386"/>
    </location>
</feature>
<name>A0A4S8XAU3_AURPU</name>
<accession>A0A4S8XAU3</accession>
<evidence type="ECO:0000313" key="2">
    <source>
        <dbReference type="EMBL" id="THW36789.1"/>
    </source>
</evidence>
<dbReference type="EMBL" id="QZAL01000131">
    <property type="protein sequence ID" value="THW36789.1"/>
    <property type="molecule type" value="Genomic_DNA"/>
</dbReference>
<gene>
    <name evidence="2" type="ORF">D6D22_07516</name>
</gene>
<protein>
    <recommendedName>
        <fullName evidence="1">DUF3669 domain-containing protein</fullName>
    </recommendedName>
</protein>
<reference evidence="2 3" key="1">
    <citation type="submission" date="2018-10" db="EMBL/GenBank/DDBJ databases">
        <title>Fifty Aureobasidium pullulans genomes reveal a recombining polyextremotolerant generalist.</title>
        <authorList>
            <person name="Gostincar C."/>
            <person name="Turk M."/>
            <person name="Zajc J."/>
            <person name="Gunde-Cimerman N."/>
        </authorList>
    </citation>
    <scope>NUCLEOTIDE SEQUENCE [LARGE SCALE GENOMIC DNA]</scope>
    <source>
        <strain evidence="2 3">EXF-11013</strain>
    </source>
</reference>
<dbReference type="Pfam" id="PF12417">
    <property type="entry name" value="DUF3669"/>
    <property type="match status" value="1"/>
</dbReference>
<dbReference type="PANTHER" id="PTHR40780">
    <property type="entry name" value="DUF3669 DOMAIN-CONTAINING PROTEIN"/>
    <property type="match status" value="1"/>
</dbReference>
<organism evidence="2 3">
    <name type="scientific">Aureobasidium pullulans</name>
    <name type="common">Black yeast</name>
    <name type="synonym">Pullularia pullulans</name>
    <dbReference type="NCBI Taxonomy" id="5580"/>
    <lineage>
        <taxon>Eukaryota</taxon>
        <taxon>Fungi</taxon>
        <taxon>Dikarya</taxon>
        <taxon>Ascomycota</taxon>
        <taxon>Pezizomycotina</taxon>
        <taxon>Dothideomycetes</taxon>
        <taxon>Dothideomycetidae</taxon>
        <taxon>Dothideales</taxon>
        <taxon>Saccotheciaceae</taxon>
        <taxon>Aureobasidium</taxon>
    </lineage>
</organism>
<proteinExistence type="predicted"/>
<evidence type="ECO:0000313" key="3">
    <source>
        <dbReference type="Proteomes" id="UP000310687"/>
    </source>
</evidence>
<sequence length="412" mass="46610">MDRRKDRGTEESAGGSSIAESMKALILTNMRVLKMQTLSADEQRKSSPEVLLQRMLSTKSYITTDSSLAEANQRAAEDKAQRDFISIGKGQCGTVFALKGTTEIIKISNGANKHKELHQDAIMHKNIQDAFGRVSSSLRQDIHVPLYQGWVTPDSTSFWDTKAALFPGDVQVPTYGLKSERIFPLPYPVRAALVDALCPRSVKKQKEAYLQKPENKDCLVRLYLGRREETSKNENVRLRNFPLHVNEMENLKLDTEMFAKSLARALSVLHWAAGVDANDVEFVLGSSPATNTTGEPTLEEMEVCDIDELGKLYHYDYEHRSISVWLIDFNQCRGFEKNKDGLKQLVDGFFWNDPYYPRPGTSNKKDEKLWDIFADAYLEASEEFGKEDGMARAFILEVEKRAKKRSGGMFAN</sequence>
<dbReference type="PANTHER" id="PTHR40780:SF2">
    <property type="entry name" value="DUF3669 DOMAIN-CONTAINING PROTEIN"/>
    <property type="match status" value="1"/>
</dbReference>
<comment type="caution">
    <text evidence="2">The sequence shown here is derived from an EMBL/GenBank/DDBJ whole genome shotgun (WGS) entry which is preliminary data.</text>
</comment>
<dbReference type="InterPro" id="IPR022137">
    <property type="entry name" value="Znf_prot_DUF3669"/>
</dbReference>